<gene>
    <name evidence="3" type="ORF">JMJ35_010641</name>
</gene>
<feature type="region of interest" description="Disordered" evidence="1">
    <location>
        <begin position="1"/>
        <end position="22"/>
    </location>
</feature>
<evidence type="ECO:0000313" key="3">
    <source>
        <dbReference type="EMBL" id="KAK0506941.1"/>
    </source>
</evidence>
<reference evidence="3" key="1">
    <citation type="submission" date="2023-03" db="EMBL/GenBank/DDBJ databases">
        <title>Complete genome of Cladonia borealis.</title>
        <authorList>
            <person name="Park H."/>
        </authorList>
    </citation>
    <scope>NUCLEOTIDE SEQUENCE</scope>
    <source>
        <strain evidence="3">ANT050790</strain>
    </source>
</reference>
<dbReference type="EMBL" id="JAFEKC020000026">
    <property type="protein sequence ID" value="KAK0506941.1"/>
    <property type="molecule type" value="Genomic_DNA"/>
</dbReference>
<feature type="region of interest" description="Disordered" evidence="1">
    <location>
        <begin position="164"/>
        <end position="255"/>
    </location>
</feature>
<feature type="compositionally biased region" description="Polar residues" evidence="1">
    <location>
        <begin position="238"/>
        <end position="253"/>
    </location>
</feature>
<evidence type="ECO:0000259" key="2">
    <source>
        <dbReference type="Pfam" id="PF25545"/>
    </source>
</evidence>
<dbReference type="AlphaFoldDB" id="A0AA39QR93"/>
<protein>
    <recommendedName>
        <fullName evidence="2">DUF7924 domain-containing protein</fullName>
    </recommendedName>
</protein>
<dbReference type="Pfam" id="PF25545">
    <property type="entry name" value="DUF7924"/>
    <property type="match status" value="1"/>
</dbReference>
<feature type="compositionally biased region" description="Polar residues" evidence="1">
    <location>
        <begin position="202"/>
        <end position="214"/>
    </location>
</feature>
<organism evidence="3 4">
    <name type="scientific">Cladonia borealis</name>
    <dbReference type="NCBI Taxonomy" id="184061"/>
    <lineage>
        <taxon>Eukaryota</taxon>
        <taxon>Fungi</taxon>
        <taxon>Dikarya</taxon>
        <taxon>Ascomycota</taxon>
        <taxon>Pezizomycotina</taxon>
        <taxon>Lecanoromycetes</taxon>
        <taxon>OSLEUM clade</taxon>
        <taxon>Lecanoromycetidae</taxon>
        <taxon>Lecanorales</taxon>
        <taxon>Lecanorineae</taxon>
        <taxon>Cladoniaceae</taxon>
        <taxon>Cladonia</taxon>
    </lineage>
</organism>
<proteinExistence type="predicted"/>
<comment type="caution">
    <text evidence="3">The sequence shown here is derived from an EMBL/GenBank/DDBJ whole genome shotgun (WGS) entry which is preliminary data.</text>
</comment>
<dbReference type="InterPro" id="IPR057684">
    <property type="entry name" value="DUF7924"/>
</dbReference>
<evidence type="ECO:0000313" key="4">
    <source>
        <dbReference type="Proteomes" id="UP001166286"/>
    </source>
</evidence>
<evidence type="ECO:0000256" key="1">
    <source>
        <dbReference type="SAM" id="MobiDB-lite"/>
    </source>
</evidence>
<feature type="compositionally biased region" description="Low complexity" evidence="1">
    <location>
        <begin position="219"/>
        <end position="237"/>
    </location>
</feature>
<feature type="compositionally biased region" description="Polar residues" evidence="1">
    <location>
        <begin position="164"/>
        <end position="177"/>
    </location>
</feature>
<dbReference type="Proteomes" id="UP001166286">
    <property type="component" value="Unassembled WGS sequence"/>
</dbReference>
<keyword evidence="4" id="KW-1185">Reference proteome</keyword>
<feature type="domain" description="DUF7924" evidence="2">
    <location>
        <begin position="359"/>
        <end position="480"/>
    </location>
</feature>
<accession>A0AA39QR93</accession>
<sequence>MRGALSPELPSDQADETQVTASSLHHPPLDFSLYVCDLYASSQHPLTKIQTPYTAVYLSEEEYVKVDVEDQELDLAICHGLLPARLVAYIMQAVSSPPRLQASAREQDHLGTSPHTRTETEIITQEHGRVLTQASVNAECACSARIEQEPSLIFETFHDVSNVRSSPLPVQSQQFQDQARVDRSSPSSGEQTLAKKSPFPSPQDNPSLPLTQANLFRLGGSQSSSSGISAEASKAGSQSQRGTDQRSQQSQPTDEMANTIMQMRHLLERKRHFINHRFTDNPAGAEKCKVFKEAAYKIIDAKRVSDWSPVKALEVQEIIYTYQNEPEATFLFFVWHALLNKSRHTYQRPYEEERSTDMERWMEQSWTKDHLRYKFNIDFARDSVPPLIPANDYEKKLLCNTPRVANPKPDIAFAVYKDAFTPTELELFDQNGCSLTGNGSYHEFASLDAKSINASIEEAENQCARSGSAMVFSRRKLNDLYAKCPQPSITRPSNQPAMDQPSLTQPFSIQASALQQPSNQASLNQPSSLPPPSTKTKSNIKLNTLVFTLAFATSQARLFANWDLDQEGSTQWHMHVLRNYNYDNLSDLTHLHHDIDNIMEWGVAKRKERIQKQTALIIQNKVVPSVSRRSPQKRKLEEAEFG</sequence>
<feature type="region of interest" description="Disordered" evidence="1">
    <location>
        <begin position="514"/>
        <end position="536"/>
    </location>
</feature>
<name>A0AA39QR93_9LECA</name>